<feature type="domain" description="ABC transporter" evidence="8">
    <location>
        <begin position="1"/>
        <end position="215"/>
    </location>
</feature>
<evidence type="ECO:0000256" key="3">
    <source>
        <dbReference type="ARBA" id="ARBA00022692"/>
    </source>
</evidence>
<keyword evidence="4" id="KW-0547">Nucleotide-binding</keyword>
<dbReference type="GO" id="GO:0015421">
    <property type="term" value="F:ABC-type oligopeptide transporter activity"/>
    <property type="evidence" value="ECO:0007669"/>
    <property type="project" value="TreeGrafter"/>
</dbReference>
<evidence type="ECO:0000313" key="9">
    <source>
        <dbReference type="EMBL" id="GAH64178.1"/>
    </source>
</evidence>
<sequence>SFRVRAGEKVAIVGATGGGKTSIISLLARFYDPQKGKILIDEIDIRNFRQKELRRYLGIVQQDVFLFSGTIEDNIKLGENKINFQQVKESASYVNADKFIKKLPHGYQEDVRERGSLLSVGQKQLLAFARALAFDPRILVLDEATSSVDTETEMLIQDASAKLLQHRTSIVIAHRLSTIKDVDRIIVIHKGRVKEVGTHQELLQKKGIYYRLYQLQYQAEKGKILLRKAS</sequence>
<dbReference type="InterPro" id="IPR017871">
    <property type="entry name" value="ABC_transporter-like_CS"/>
</dbReference>
<organism evidence="9">
    <name type="scientific">marine sediment metagenome</name>
    <dbReference type="NCBI Taxonomy" id="412755"/>
    <lineage>
        <taxon>unclassified sequences</taxon>
        <taxon>metagenomes</taxon>
        <taxon>ecological metagenomes</taxon>
    </lineage>
</organism>
<accession>X1J322</accession>
<evidence type="ECO:0000259" key="8">
    <source>
        <dbReference type="PROSITE" id="PS50893"/>
    </source>
</evidence>
<dbReference type="GO" id="GO:0016887">
    <property type="term" value="F:ATP hydrolysis activity"/>
    <property type="evidence" value="ECO:0007669"/>
    <property type="project" value="InterPro"/>
</dbReference>
<dbReference type="InterPro" id="IPR003439">
    <property type="entry name" value="ABC_transporter-like_ATP-bd"/>
</dbReference>
<keyword evidence="5" id="KW-0067">ATP-binding</keyword>
<dbReference type="Gene3D" id="3.40.50.300">
    <property type="entry name" value="P-loop containing nucleotide triphosphate hydrolases"/>
    <property type="match status" value="1"/>
</dbReference>
<dbReference type="GO" id="GO:0016020">
    <property type="term" value="C:membrane"/>
    <property type="evidence" value="ECO:0007669"/>
    <property type="project" value="UniProtKB-SubCell"/>
</dbReference>
<evidence type="ECO:0000256" key="6">
    <source>
        <dbReference type="ARBA" id="ARBA00022989"/>
    </source>
</evidence>
<name>X1J322_9ZZZZ</name>
<keyword evidence="7" id="KW-0472">Membrane</keyword>
<dbReference type="GO" id="GO:0005737">
    <property type="term" value="C:cytoplasm"/>
    <property type="evidence" value="ECO:0007669"/>
    <property type="project" value="UniProtKB-ARBA"/>
</dbReference>
<dbReference type="Pfam" id="PF00005">
    <property type="entry name" value="ABC_tran"/>
    <property type="match status" value="1"/>
</dbReference>
<dbReference type="InterPro" id="IPR039421">
    <property type="entry name" value="Type_1_exporter"/>
</dbReference>
<dbReference type="PANTHER" id="PTHR43394:SF1">
    <property type="entry name" value="ATP-BINDING CASSETTE SUB-FAMILY B MEMBER 10, MITOCHONDRIAL"/>
    <property type="match status" value="1"/>
</dbReference>
<evidence type="ECO:0000256" key="5">
    <source>
        <dbReference type="ARBA" id="ARBA00022840"/>
    </source>
</evidence>
<dbReference type="FunFam" id="3.40.50.300:FF:000604">
    <property type="entry name" value="ABC transporter B family member 28"/>
    <property type="match status" value="1"/>
</dbReference>
<dbReference type="PANTHER" id="PTHR43394">
    <property type="entry name" value="ATP-DEPENDENT PERMEASE MDL1, MITOCHONDRIAL"/>
    <property type="match status" value="1"/>
</dbReference>
<dbReference type="SMART" id="SM00382">
    <property type="entry name" value="AAA"/>
    <property type="match status" value="1"/>
</dbReference>
<keyword evidence="3" id="KW-0812">Transmembrane</keyword>
<comment type="subcellular location">
    <subcellularLocation>
        <location evidence="1">Membrane</location>
        <topology evidence="1">Multi-pass membrane protein</topology>
    </subcellularLocation>
</comment>
<dbReference type="PROSITE" id="PS00211">
    <property type="entry name" value="ABC_TRANSPORTER_1"/>
    <property type="match status" value="1"/>
</dbReference>
<keyword evidence="2" id="KW-0813">Transport</keyword>
<evidence type="ECO:0000256" key="7">
    <source>
        <dbReference type="ARBA" id="ARBA00023136"/>
    </source>
</evidence>
<dbReference type="PROSITE" id="PS50893">
    <property type="entry name" value="ABC_TRANSPORTER_2"/>
    <property type="match status" value="1"/>
</dbReference>
<dbReference type="AlphaFoldDB" id="X1J322"/>
<dbReference type="GO" id="GO:0005524">
    <property type="term" value="F:ATP binding"/>
    <property type="evidence" value="ECO:0007669"/>
    <property type="project" value="UniProtKB-KW"/>
</dbReference>
<dbReference type="InterPro" id="IPR003593">
    <property type="entry name" value="AAA+_ATPase"/>
</dbReference>
<gene>
    <name evidence="9" type="ORF">S03H2_50294</name>
</gene>
<protein>
    <recommendedName>
        <fullName evidence="8">ABC transporter domain-containing protein</fullName>
    </recommendedName>
</protein>
<evidence type="ECO:0000256" key="1">
    <source>
        <dbReference type="ARBA" id="ARBA00004141"/>
    </source>
</evidence>
<reference evidence="9" key="1">
    <citation type="journal article" date="2014" name="Front. Microbiol.">
        <title>High frequency of phylogenetically diverse reductive dehalogenase-homologous genes in deep subseafloor sedimentary metagenomes.</title>
        <authorList>
            <person name="Kawai M."/>
            <person name="Futagami T."/>
            <person name="Toyoda A."/>
            <person name="Takaki Y."/>
            <person name="Nishi S."/>
            <person name="Hori S."/>
            <person name="Arai W."/>
            <person name="Tsubouchi T."/>
            <person name="Morono Y."/>
            <person name="Uchiyama I."/>
            <person name="Ito T."/>
            <person name="Fujiyama A."/>
            <person name="Inagaki F."/>
            <person name="Takami H."/>
        </authorList>
    </citation>
    <scope>NUCLEOTIDE SEQUENCE</scope>
    <source>
        <strain evidence="9">Expedition CK06-06</strain>
    </source>
</reference>
<feature type="non-terminal residue" evidence="9">
    <location>
        <position position="1"/>
    </location>
</feature>
<proteinExistence type="predicted"/>
<evidence type="ECO:0000256" key="4">
    <source>
        <dbReference type="ARBA" id="ARBA00022741"/>
    </source>
</evidence>
<keyword evidence="6" id="KW-1133">Transmembrane helix</keyword>
<evidence type="ECO:0000256" key="2">
    <source>
        <dbReference type="ARBA" id="ARBA00022448"/>
    </source>
</evidence>
<dbReference type="SUPFAM" id="SSF52540">
    <property type="entry name" value="P-loop containing nucleoside triphosphate hydrolases"/>
    <property type="match status" value="1"/>
</dbReference>
<dbReference type="InterPro" id="IPR027417">
    <property type="entry name" value="P-loop_NTPase"/>
</dbReference>
<comment type="caution">
    <text evidence="9">The sequence shown here is derived from an EMBL/GenBank/DDBJ whole genome shotgun (WGS) entry which is preliminary data.</text>
</comment>
<dbReference type="EMBL" id="BARU01031833">
    <property type="protein sequence ID" value="GAH64178.1"/>
    <property type="molecule type" value="Genomic_DNA"/>
</dbReference>